<keyword evidence="1" id="KW-0812">Transmembrane</keyword>
<organism evidence="2 3">
    <name type="scientific">Citrus x changshan-huyou</name>
    <dbReference type="NCBI Taxonomy" id="2935761"/>
    <lineage>
        <taxon>Eukaryota</taxon>
        <taxon>Viridiplantae</taxon>
        <taxon>Streptophyta</taxon>
        <taxon>Embryophyta</taxon>
        <taxon>Tracheophyta</taxon>
        <taxon>Spermatophyta</taxon>
        <taxon>Magnoliopsida</taxon>
        <taxon>eudicotyledons</taxon>
        <taxon>Gunneridae</taxon>
        <taxon>Pentapetalae</taxon>
        <taxon>rosids</taxon>
        <taxon>malvids</taxon>
        <taxon>Sapindales</taxon>
        <taxon>Rutaceae</taxon>
        <taxon>Aurantioideae</taxon>
        <taxon>Citrus</taxon>
    </lineage>
</organism>
<evidence type="ECO:0000256" key="1">
    <source>
        <dbReference type="SAM" id="Phobius"/>
    </source>
</evidence>
<gene>
    <name evidence="2" type="ORF">WN944_029477</name>
</gene>
<protein>
    <submittedName>
        <fullName evidence="2">Uncharacterized protein</fullName>
    </submittedName>
</protein>
<feature type="transmembrane region" description="Helical" evidence="1">
    <location>
        <begin position="31"/>
        <end position="51"/>
    </location>
</feature>
<keyword evidence="1" id="KW-1133">Transmembrane helix</keyword>
<dbReference type="EMBL" id="JBCGBO010000025">
    <property type="protein sequence ID" value="KAK9177455.1"/>
    <property type="molecule type" value="Genomic_DNA"/>
</dbReference>
<accession>A0AAP0QAD1</accession>
<keyword evidence="1" id="KW-0472">Membrane</keyword>
<reference evidence="2 3" key="1">
    <citation type="submission" date="2024-05" db="EMBL/GenBank/DDBJ databases">
        <title>Haplotype-resolved chromosome-level genome assembly of Huyou (Citrus changshanensis).</title>
        <authorList>
            <person name="Miao C."/>
            <person name="Chen W."/>
            <person name="Wu Y."/>
            <person name="Wang L."/>
            <person name="Zhao S."/>
            <person name="Grierson D."/>
            <person name="Xu C."/>
            <person name="Chen K."/>
        </authorList>
    </citation>
    <scope>NUCLEOTIDE SEQUENCE [LARGE SCALE GENOMIC DNA]</scope>
    <source>
        <strain evidence="2">01-14</strain>
        <tissue evidence="2">Leaf</tissue>
    </source>
</reference>
<evidence type="ECO:0000313" key="3">
    <source>
        <dbReference type="Proteomes" id="UP001428341"/>
    </source>
</evidence>
<evidence type="ECO:0000313" key="2">
    <source>
        <dbReference type="EMBL" id="KAK9177455.1"/>
    </source>
</evidence>
<comment type="caution">
    <text evidence="2">The sequence shown here is derived from an EMBL/GenBank/DDBJ whole genome shotgun (WGS) entry which is preliminary data.</text>
</comment>
<proteinExistence type="predicted"/>
<dbReference type="AlphaFoldDB" id="A0AAP0QAD1"/>
<name>A0AAP0QAD1_9ROSI</name>
<keyword evidence="3" id="KW-1185">Reference proteome</keyword>
<sequence>MENDHTVAATKCPHPPRRHYNFRSNVPTMQLLAVLHLFCLLPLVSFSLVCCRQPHKFSVNGSRVLLRNSNCEVQLIVEPTQRAMAVAMLDYGNFDMLWRGKIEEQADLQQALELQSRRLVGLQLLDVQKHILTGLFLLAVQFLPPLTLPLFSIKLFSFLCFTIIVQNLY</sequence>
<dbReference type="Proteomes" id="UP001428341">
    <property type="component" value="Unassembled WGS sequence"/>
</dbReference>